<evidence type="ECO:0000259" key="2">
    <source>
        <dbReference type="Pfam" id="PF01266"/>
    </source>
</evidence>
<proteinExistence type="predicted"/>
<keyword evidence="1" id="KW-0560">Oxidoreductase</keyword>
<dbReference type="Gene3D" id="3.30.9.10">
    <property type="entry name" value="D-Amino Acid Oxidase, subunit A, domain 2"/>
    <property type="match status" value="1"/>
</dbReference>
<protein>
    <submittedName>
        <fullName evidence="3">FAD-dependent oxidoreductase</fullName>
    </submittedName>
</protein>
<gene>
    <name evidence="3" type="ORF">LZC94_09590</name>
</gene>
<name>A0ABZ2M636_9BACT</name>
<feature type="domain" description="FAD dependent oxidoreductase" evidence="2">
    <location>
        <begin position="4"/>
        <end position="397"/>
    </location>
</feature>
<dbReference type="RefSeq" id="WP_394827151.1">
    <property type="nucleotide sequence ID" value="NZ_CP089984.1"/>
</dbReference>
<dbReference type="Pfam" id="PF01266">
    <property type="entry name" value="DAO"/>
    <property type="match status" value="1"/>
</dbReference>
<dbReference type="PANTHER" id="PTHR13847">
    <property type="entry name" value="SARCOSINE DEHYDROGENASE-RELATED"/>
    <property type="match status" value="1"/>
</dbReference>
<dbReference type="Proteomes" id="UP001370348">
    <property type="component" value="Chromosome"/>
</dbReference>
<organism evidence="3 4">
    <name type="scientific">Pendulispora albinea</name>
    <dbReference type="NCBI Taxonomy" id="2741071"/>
    <lineage>
        <taxon>Bacteria</taxon>
        <taxon>Pseudomonadati</taxon>
        <taxon>Myxococcota</taxon>
        <taxon>Myxococcia</taxon>
        <taxon>Myxococcales</taxon>
        <taxon>Sorangiineae</taxon>
        <taxon>Pendulisporaceae</taxon>
        <taxon>Pendulispora</taxon>
    </lineage>
</organism>
<reference evidence="3 4" key="1">
    <citation type="submission" date="2021-12" db="EMBL/GenBank/DDBJ databases">
        <title>Discovery of the Pendulisporaceae a myxobacterial family with distinct sporulation behavior and unique specialized metabolism.</title>
        <authorList>
            <person name="Garcia R."/>
            <person name="Popoff A."/>
            <person name="Bader C.D."/>
            <person name="Loehr J."/>
            <person name="Walesch S."/>
            <person name="Walt C."/>
            <person name="Boldt J."/>
            <person name="Bunk B."/>
            <person name="Haeckl F.J.F.P.J."/>
            <person name="Gunesch A.P."/>
            <person name="Birkelbach J."/>
            <person name="Nuebel U."/>
            <person name="Pietschmann T."/>
            <person name="Bach T."/>
            <person name="Mueller R."/>
        </authorList>
    </citation>
    <scope>NUCLEOTIDE SEQUENCE [LARGE SCALE GENOMIC DNA]</scope>
    <source>
        <strain evidence="3 4">MSr11954</strain>
    </source>
</reference>
<sequence>MSKHVVIIGAGVVGLCTAYYAARKGHRVTVLDRAANAGEGCSYGNAGMVVPSHFVPLAAPGMVALGLKWMWNPESPFYVRPRFSGELLSWGIKFWRAANAEHVLRSAPVLRDLHSASRACFEELDELWGRDFGLSKEGMLILCKTVHGFHEEAEVAERARRLGIAATVHDAGELAGLEPEVRMDVAGAIRYPMDCHLTPGHLMAALVREVKTAGVHLSWGTQVRGFRTQDRRVEALSTASGEVSGDEYVLCAGIWSHRIARELDLAIPMEAGKGYSLTLPAPRATLRHCAILSEARVAVTPMGSALRFGGTMELSGIDSSIDPARVRGIVNAATRYYPDFTADDFAGVAPWCGLRPCSPDGLPYVGRFGHYDNLSAATGHAMMGVSLGPITGKLMAEILSGEKPSLDIESLSPNRYS</sequence>
<evidence type="ECO:0000313" key="3">
    <source>
        <dbReference type="EMBL" id="WXB17517.1"/>
    </source>
</evidence>
<dbReference type="PANTHER" id="PTHR13847:SF289">
    <property type="entry name" value="GLYCINE OXIDASE"/>
    <property type="match status" value="1"/>
</dbReference>
<dbReference type="SUPFAM" id="SSF51905">
    <property type="entry name" value="FAD/NAD(P)-binding domain"/>
    <property type="match status" value="1"/>
</dbReference>
<evidence type="ECO:0000313" key="4">
    <source>
        <dbReference type="Proteomes" id="UP001370348"/>
    </source>
</evidence>
<dbReference type="InterPro" id="IPR006076">
    <property type="entry name" value="FAD-dep_OxRdtase"/>
</dbReference>
<dbReference type="InterPro" id="IPR036188">
    <property type="entry name" value="FAD/NAD-bd_sf"/>
</dbReference>
<dbReference type="Gene3D" id="3.50.50.60">
    <property type="entry name" value="FAD/NAD(P)-binding domain"/>
    <property type="match status" value="2"/>
</dbReference>
<keyword evidence="4" id="KW-1185">Reference proteome</keyword>
<dbReference type="EMBL" id="CP089984">
    <property type="protein sequence ID" value="WXB17517.1"/>
    <property type="molecule type" value="Genomic_DNA"/>
</dbReference>
<dbReference type="SUPFAM" id="SSF54373">
    <property type="entry name" value="FAD-linked reductases, C-terminal domain"/>
    <property type="match status" value="1"/>
</dbReference>
<evidence type="ECO:0000256" key="1">
    <source>
        <dbReference type="ARBA" id="ARBA00023002"/>
    </source>
</evidence>
<accession>A0ABZ2M636</accession>